<dbReference type="OrthoDB" id="5408302at2759"/>
<feature type="compositionally biased region" description="Acidic residues" evidence="1">
    <location>
        <begin position="92"/>
        <end position="101"/>
    </location>
</feature>
<dbReference type="eggNOG" id="ENOG502S9TA">
    <property type="taxonomic scope" value="Eukaryota"/>
</dbReference>
<dbReference type="Proteomes" id="UP000027238">
    <property type="component" value="Unassembled WGS sequence"/>
</dbReference>
<dbReference type="AlphaFoldDB" id="A0A066WT30"/>
<evidence type="ECO:0000313" key="3">
    <source>
        <dbReference type="Proteomes" id="UP000027238"/>
    </source>
</evidence>
<dbReference type="STRING" id="1173701.A0A066WT30"/>
<comment type="caution">
    <text evidence="2">The sequence shown here is derived from an EMBL/GenBank/DDBJ whole genome shotgun (WGS) entry which is preliminary data.</text>
</comment>
<gene>
    <name evidence="2" type="ORF">CSUB01_11440</name>
</gene>
<reference evidence="3" key="1">
    <citation type="journal article" date="2014" name="Genome Announc.">
        <title>Draft genome sequence of Colletotrichum sublineola, a destructive pathogen of cultivated sorghum.</title>
        <authorList>
            <person name="Baroncelli R."/>
            <person name="Sanz-Martin J.M."/>
            <person name="Rech G.E."/>
            <person name="Sukno S.A."/>
            <person name="Thon M.R."/>
        </authorList>
    </citation>
    <scope>NUCLEOTIDE SEQUENCE [LARGE SCALE GENOMIC DNA]</scope>
    <source>
        <strain evidence="3">TX430BB</strain>
    </source>
</reference>
<proteinExistence type="predicted"/>
<keyword evidence="3" id="KW-1185">Reference proteome</keyword>
<name>A0A066WT30_COLSU</name>
<organism evidence="2 3">
    <name type="scientific">Colletotrichum sublineola</name>
    <name type="common">Sorghum anthracnose fungus</name>
    <dbReference type="NCBI Taxonomy" id="1173701"/>
    <lineage>
        <taxon>Eukaryota</taxon>
        <taxon>Fungi</taxon>
        <taxon>Dikarya</taxon>
        <taxon>Ascomycota</taxon>
        <taxon>Pezizomycotina</taxon>
        <taxon>Sordariomycetes</taxon>
        <taxon>Hypocreomycetidae</taxon>
        <taxon>Glomerellales</taxon>
        <taxon>Glomerellaceae</taxon>
        <taxon>Colletotrichum</taxon>
        <taxon>Colletotrichum graminicola species complex</taxon>
    </lineage>
</organism>
<feature type="region of interest" description="Disordered" evidence="1">
    <location>
        <begin position="264"/>
        <end position="284"/>
    </location>
</feature>
<feature type="region of interest" description="Disordered" evidence="1">
    <location>
        <begin position="1"/>
        <end position="33"/>
    </location>
</feature>
<dbReference type="EMBL" id="JMSE01001595">
    <property type="protein sequence ID" value="KDN59792.1"/>
    <property type="molecule type" value="Genomic_DNA"/>
</dbReference>
<evidence type="ECO:0000313" key="2">
    <source>
        <dbReference type="EMBL" id="KDN59792.1"/>
    </source>
</evidence>
<feature type="region of interest" description="Disordered" evidence="1">
    <location>
        <begin position="55"/>
        <end position="101"/>
    </location>
</feature>
<feature type="compositionally biased region" description="Polar residues" evidence="1">
    <location>
        <begin position="15"/>
        <end position="33"/>
    </location>
</feature>
<protein>
    <submittedName>
        <fullName evidence="2">Uncharacterized protein</fullName>
    </submittedName>
</protein>
<sequence>MPAPSVEDSKRVSEVLTQGQESSAMTSSFSTTGPDKVEAYQTALAAAAFEAAANGRFRRDSSPPPSEIMSPGGESSHSVPHGEDNYGGNYDDNYDDYDDGGFRDDLDDYDVDYDDFIAEANASALANDLDGWYGQEFRFYSAPIKGGRYSRDSSNGLDKKPFKYANGGFFRPLERSKNPRPRLQELVLLYLQPRHRLVGRRQYRGLPHYDYSPAVTIASPYFTHTAAGFDLVPETDEMDEMSISNSISHLGLWMKSPDADVHLNLVPRTDPTTPQQPQQQEQHQ</sequence>
<evidence type="ECO:0000256" key="1">
    <source>
        <dbReference type="SAM" id="MobiDB-lite"/>
    </source>
</evidence>
<dbReference type="HOGENOM" id="CLU_980098_0_0_1"/>
<accession>A0A066WT30</accession>
<feature type="compositionally biased region" description="Low complexity" evidence="1">
    <location>
        <begin position="269"/>
        <end position="284"/>
    </location>
</feature>